<protein>
    <submittedName>
        <fullName evidence="1">Uncharacterized protein</fullName>
    </submittedName>
</protein>
<dbReference type="RefSeq" id="WP_264368676.1">
    <property type="nucleotide sequence ID" value="NZ_JAPCIO010000003.1"/>
</dbReference>
<sequence length="350" mass="41884">MKVFIPHKKDRNVYFDEIINFSKNEFVFGQYNEFDTSCDIVNIQFPEAIFDFKMPTQNQLTELEFEIKKWKENAKIILILNDDKSHYDEDNKFGYLFELIYKYVDGVIHLGQFSLENNKKFFSKNSQHTVIYHPLYESLRNNFITKNIEEKIALNFDGKFIVVVIGAIRSKEEVKLILEVFKKIPNKNKLLVVPNMFPFWQLPSFLPYRTRKIYKWLMMFLYCFPIKKEQYFFGYNFIEYPYMIDLVKKSSLIVIPRLRNLNSGNLFLGLTFDKPMVIPKIGNLTEVANSFSFPVLDLKTRNYKDVIKEITSDKITSYFNSSEYLEIKNRFHPERIASEYDLFFNKIMKE</sequence>
<keyword evidence="2" id="KW-1185">Reference proteome</keyword>
<dbReference type="EMBL" id="JAPCIO010000003">
    <property type="protein sequence ID" value="MCW1147846.1"/>
    <property type="molecule type" value="Genomic_DNA"/>
</dbReference>
<dbReference type="Gene3D" id="3.40.50.2000">
    <property type="entry name" value="Glycogen Phosphorylase B"/>
    <property type="match status" value="2"/>
</dbReference>
<name>A0ABT3EH01_9FLAO</name>
<comment type="caution">
    <text evidence="1">The sequence shown here is derived from an EMBL/GenBank/DDBJ whole genome shotgun (WGS) entry which is preliminary data.</text>
</comment>
<evidence type="ECO:0000313" key="1">
    <source>
        <dbReference type="EMBL" id="MCW1147846.1"/>
    </source>
</evidence>
<organism evidence="1 2">
    <name type="scientific">Flavobacterium lacisediminis</name>
    <dbReference type="NCBI Taxonomy" id="2989705"/>
    <lineage>
        <taxon>Bacteria</taxon>
        <taxon>Pseudomonadati</taxon>
        <taxon>Bacteroidota</taxon>
        <taxon>Flavobacteriia</taxon>
        <taxon>Flavobacteriales</taxon>
        <taxon>Flavobacteriaceae</taxon>
        <taxon>Flavobacterium</taxon>
    </lineage>
</organism>
<proteinExistence type="predicted"/>
<dbReference type="SUPFAM" id="SSF53756">
    <property type="entry name" value="UDP-Glycosyltransferase/glycogen phosphorylase"/>
    <property type="match status" value="1"/>
</dbReference>
<accession>A0ABT3EH01</accession>
<dbReference type="Proteomes" id="UP001165677">
    <property type="component" value="Unassembled WGS sequence"/>
</dbReference>
<gene>
    <name evidence="1" type="ORF">OJ995_06410</name>
</gene>
<evidence type="ECO:0000313" key="2">
    <source>
        <dbReference type="Proteomes" id="UP001165677"/>
    </source>
</evidence>
<reference evidence="1" key="1">
    <citation type="submission" date="2022-10" db="EMBL/GenBank/DDBJ databases">
        <title>Flavobacterium sp. nov., a bacterium isolated from lake sediment.</title>
        <authorList>
            <person name="Qu J.-H."/>
        </authorList>
    </citation>
    <scope>NUCLEOTIDE SEQUENCE</scope>
    <source>
        <strain evidence="1">TH16-21</strain>
    </source>
</reference>